<dbReference type="HOGENOM" id="CLU_2867213_0_0_1"/>
<protein>
    <submittedName>
        <fullName evidence="1">Uncharacterized protein</fullName>
    </submittedName>
</protein>
<keyword evidence="2" id="KW-1185">Reference proteome</keyword>
<evidence type="ECO:0000313" key="2">
    <source>
        <dbReference type="Proteomes" id="UP000054549"/>
    </source>
</evidence>
<reference evidence="1 2" key="1">
    <citation type="submission" date="2014-04" db="EMBL/GenBank/DDBJ databases">
        <title>Evolutionary Origins and Diversification of the Mycorrhizal Mutualists.</title>
        <authorList>
            <consortium name="DOE Joint Genome Institute"/>
            <consortium name="Mycorrhizal Genomics Consortium"/>
            <person name="Kohler A."/>
            <person name="Kuo A."/>
            <person name="Nagy L.G."/>
            <person name="Floudas D."/>
            <person name="Copeland A."/>
            <person name="Barry K.W."/>
            <person name="Cichocki N."/>
            <person name="Veneault-Fourrey C."/>
            <person name="LaButti K."/>
            <person name="Lindquist E.A."/>
            <person name="Lipzen A."/>
            <person name="Lundell T."/>
            <person name="Morin E."/>
            <person name="Murat C."/>
            <person name="Riley R."/>
            <person name="Ohm R."/>
            <person name="Sun H."/>
            <person name="Tunlid A."/>
            <person name="Henrissat B."/>
            <person name="Grigoriev I.V."/>
            <person name="Hibbett D.S."/>
            <person name="Martin F."/>
        </authorList>
    </citation>
    <scope>NUCLEOTIDE SEQUENCE [LARGE SCALE GENOMIC DNA]</scope>
    <source>
        <strain evidence="1 2">Koide BX008</strain>
    </source>
</reference>
<name>A0A0C2WXZ4_AMAMK</name>
<sequence length="64" mass="6987">MTRQRNLEGARTVGCRYLNTQHGSSVTNTGLDQHRCMHKSCTVNDTSLVSDAILGAMHGSQLRA</sequence>
<gene>
    <name evidence="1" type="ORF">M378DRAFT_167070</name>
</gene>
<dbReference type="Proteomes" id="UP000054549">
    <property type="component" value="Unassembled WGS sequence"/>
</dbReference>
<accession>A0A0C2WXZ4</accession>
<proteinExistence type="predicted"/>
<dbReference type="InParanoid" id="A0A0C2WXZ4"/>
<organism evidence="1 2">
    <name type="scientific">Amanita muscaria (strain Koide BX008)</name>
    <dbReference type="NCBI Taxonomy" id="946122"/>
    <lineage>
        <taxon>Eukaryota</taxon>
        <taxon>Fungi</taxon>
        <taxon>Dikarya</taxon>
        <taxon>Basidiomycota</taxon>
        <taxon>Agaricomycotina</taxon>
        <taxon>Agaricomycetes</taxon>
        <taxon>Agaricomycetidae</taxon>
        <taxon>Agaricales</taxon>
        <taxon>Pluteineae</taxon>
        <taxon>Amanitaceae</taxon>
        <taxon>Amanita</taxon>
    </lineage>
</organism>
<dbReference type="AlphaFoldDB" id="A0A0C2WXZ4"/>
<dbReference type="EMBL" id="KN818286">
    <property type="protein sequence ID" value="KIL61268.1"/>
    <property type="molecule type" value="Genomic_DNA"/>
</dbReference>
<evidence type="ECO:0000313" key="1">
    <source>
        <dbReference type="EMBL" id="KIL61268.1"/>
    </source>
</evidence>